<comment type="caution">
    <text evidence="6">The sequence shown here is derived from an EMBL/GenBank/DDBJ whole genome shotgun (WGS) entry which is preliminary data.</text>
</comment>
<dbReference type="InterPro" id="IPR001789">
    <property type="entry name" value="Sig_transdc_resp-reg_receiver"/>
</dbReference>
<dbReference type="CDD" id="cd17620">
    <property type="entry name" value="REC_OmpR_KdpE-like"/>
    <property type="match status" value="1"/>
</dbReference>
<dbReference type="InterPro" id="IPR011006">
    <property type="entry name" value="CheY-like_superfamily"/>
</dbReference>
<keyword evidence="2" id="KW-0597">Phosphoprotein</keyword>
<dbReference type="Gene3D" id="3.40.50.2300">
    <property type="match status" value="1"/>
</dbReference>
<dbReference type="PANTHER" id="PTHR48111:SF50">
    <property type="entry name" value="KDP OPERON TRANSCRIPTIONAL REGULATORY PROTEIN KDPE"/>
    <property type="match status" value="1"/>
</dbReference>
<evidence type="ECO:0000259" key="5">
    <source>
        <dbReference type="PROSITE" id="PS51755"/>
    </source>
</evidence>
<name>A0ABS9T6D6_9PSEU</name>
<evidence type="ECO:0000256" key="3">
    <source>
        <dbReference type="PROSITE-ProRule" id="PRU01091"/>
    </source>
</evidence>
<dbReference type="InterPro" id="IPR001867">
    <property type="entry name" value="OmpR/PhoB-type_DNA-bd"/>
</dbReference>
<dbReference type="SMART" id="SM00448">
    <property type="entry name" value="REC"/>
    <property type="match status" value="1"/>
</dbReference>
<reference evidence="6 7" key="1">
    <citation type="submission" date="2022-03" db="EMBL/GenBank/DDBJ databases">
        <title>Pseudonocardia alaer sp. nov., a novel actinomycete isolated from reed forest soil.</title>
        <authorList>
            <person name="Wang L."/>
        </authorList>
    </citation>
    <scope>NUCLEOTIDE SEQUENCE [LARGE SCALE GENOMIC DNA]</scope>
    <source>
        <strain evidence="6 7">Y-16303</strain>
    </source>
</reference>
<dbReference type="CDD" id="cd00383">
    <property type="entry name" value="trans_reg_C"/>
    <property type="match status" value="1"/>
</dbReference>
<dbReference type="Gene3D" id="1.10.10.10">
    <property type="entry name" value="Winged helix-like DNA-binding domain superfamily/Winged helix DNA-binding domain"/>
    <property type="match status" value="1"/>
</dbReference>
<feature type="domain" description="Response regulatory" evidence="4">
    <location>
        <begin position="5"/>
        <end position="118"/>
    </location>
</feature>
<dbReference type="PANTHER" id="PTHR48111">
    <property type="entry name" value="REGULATOR OF RPOS"/>
    <property type="match status" value="1"/>
</dbReference>
<dbReference type="SMART" id="SM00862">
    <property type="entry name" value="Trans_reg_C"/>
    <property type="match status" value="1"/>
</dbReference>
<dbReference type="RefSeq" id="WP_241034087.1">
    <property type="nucleotide sequence ID" value="NZ_BAAAJF010000034.1"/>
</dbReference>
<sequence length="234" mass="25729">MTARRILVVDDDLQILRALRINLTAHGYHVIVAPDGRSALRAAADAHPDVVVLDLGLPDMDGTEVIAGLRGWTRMPIIVLTARHASGAMVKALDAGADDYVTKPFGMAELLARLRAAVRRSAVWSADSGAASEPVVETAAFTVDLAAKKVIRDGGNVRLTPTEWGVLELLVRHRGKLVGQRELLRTVWGPTHSTETNYLRVYMAQLRRKLEPDPAHPRYLITEAGMGYRFEPER</sequence>
<dbReference type="PROSITE" id="PS51755">
    <property type="entry name" value="OMPR_PHOB"/>
    <property type="match status" value="1"/>
</dbReference>
<dbReference type="InterPro" id="IPR036388">
    <property type="entry name" value="WH-like_DNA-bd_sf"/>
</dbReference>
<dbReference type="Pfam" id="PF00486">
    <property type="entry name" value="Trans_reg_C"/>
    <property type="match status" value="1"/>
</dbReference>
<accession>A0ABS9T6D6</accession>
<dbReference type="Proteomes" id="UP001299970">
    <property type="component" value="Unassembled WGS sequence"/>
</dbReference>
<dbReference type="Pfam" id="PF00072">
    <property type="entry name" value="Response_reg"/>
    <property type="match status" value="1"/>
</dbReference>
<dbReference type="InterPro" id="IPR039420">
    <property type="entry name" value="WalR-like"/>
</dbReference>
<feature type="domain" description="OmpR/PhoB-type" evidence="5">
    <location>
        <begin position="133"/>
        <end position="232"/>
    </location>
</feature>
<keyword evidence="1 3" id="KW-0238">DNA-binding</keyword>
<evidence type="ECO:0000313" key="7">
    <source>
        <dbReference type="Proteomes" id="UP001299970"/>
    </source>
</evidence>
<dbReference type="Gene3D" id="6.10.250.690">
    <property type="match status" value="1"/>
</dbReference>
<gene>
    <name evidence="6" type="ORF">MMF94_00015</name>
</gene>
<feature type="modified residue" description="4-aspartylphosphate" evidence="2">
    <location>
        <position position="54"/>
    </location>
</feature>
<protein>
    <submittedName>
        <fullName evidence="6">Response regulator transcription factor</fullName>
    </submittedName>
</protein>
<evidence type="ECO:0000259" key="4">
    <source>
        <dbReference type="PROSITE" id="PS50110"/>
    </source>
</evidence>
<proteinExistence type="predicted"/>
<dbReference type="PROSITE" id="PS50110">
    <property type="entry name" value="RESPONSE_REGULATORY"/>
    <property type="match status" value="1"/>
</dbReference>
<keyword evidence="7" id="KW-1185">Reference proteome</keyword>
<organism evidence="6 7">
    <name type="scientific">Pseudonocardia alaniniphila</name>
    <dbReference type="NCBI Taxonomy" id="75291"/>
    <lineage>
        <taxon>Bacteria</taxon>
        <taxon>Bacillati</taxon>
        <taxon>Actinomycetota</taxon>
        <taxon>Actinomycetes</taxon>
        <taxon>Pseudonocardiales</taxon>
        <taxon>Pseudonocardiaceae</taxon>
        <taxon>Pseudonocardia</taxon>
    </lineage>
</organism>
<feature type="DNA-binding region" description="OmpR/PhoB-type" evidence="3">
    <location>
        <begin position="133"/>
        <end position="232"/>
    </location>
</feature>
<evidence type="ECO:0000256" key="1">
    <source>
        <dbReference type="ARBA" id="ARBA00023125"/>
    </source>
</evidence>
<dbReference type="EMBL" id="JAKXMK010000001">
    <property type="protein sequence ID" value="MCH6164050.1"/>
    <property type="molecule type" value="Genomic_DNA"/>
</dbReference>
<evidence type="ECO:0000313" key="6">
    <source>
        <dbReference type="EMBL" id="MCH6164050.1"/>
    </source>
</evidence>
<evidence type="ECO:0000256" key="2">
    <source>
        <dbReference type="PROSITE-ProRule" id="PRU00169"/>
    </source>
</evidence>
<dbReference type="SUPFAM" id="SSF52172">
    <property type="entry name" value="CheY-like"/>
    <property type="match status" value="1"/>
</dbReference>